<gene>
    <name evidence="1" type="ORF">F0562_010957</name>
</gene>
<accession>A0A5J5A2U9</accession>
<dbReference type="PROSITE" id="PS00387">
    <property type="entry name" value="PPASE"/>
    <property type="match status" value="1"/>
</dbReference>
<dbReference type="EMBL" id="CM018047">
    <property type="protein sequence ID" value="KAA8524534.1"/>
    <property type="molecule type" value="Genomic_DNA"/>
</dbReference>
<organism evidence="1 2">
    <name type="scientific">Nyssa sinensis</name>
    <dbReference type="NCBI Taxonomy" id="561372"/>
    <lineage>
        <taxon>Eukaryota</taxon>
        <taxon>Viridiplantae</taxon>
        <taxon>Streptophyta</taxon>
        <taxon>Embryophyta</taxon>
        <taxon>Tracheophyta</taxon>
        <taxon>Spermatophyta</taxon>
        <taxon>Magnoliopsida</taxon>
        <taxon>eudicotyledons</taxon>
        <taxon>Gunneridae</taxon>
        <taxon>Pentapetalae</taxon>
        <taxon>asterids</taxon>
        <taxon>Cornales</taxon>
        <taxon>Nyssaceae</taxon>
        <taxon>Nyssa</taxon>
    </lineage>
</organism>
<proteinExistence type="predicted"/>
<keyword evidence="2" id="KW-1185">Reference proteome</keyword>
<evidence type="ECO:0000313" key="1">
    <source>
        <dbReference type="EMBL" id="KAA8524534.1"/>
    </source>
</evidence>
<sequence length="85" mass="9705">MLLLNQRRVLSLVFGWDGDPIDIVPNGAPHAYGYHYWLRHAPSIMPDLYQSNQKVKRNREGIANTTSVTAFRFSVSEASLIHPRI</sequence>
<dbReference type="AlphaFoldDB" id="A0A5J5A2U9"/>
<reference evidence="1 2" key="1">
    <citation type="submission" date="2019-09" db="EMBL/GenBank/DDBJ databases">
        <title>A chromosome-level genome assembly of the Chinese tupelo Nyssa sinensis.</title>
        <authorList>
            <person name="Yang X."/>
            <person name="Kang M."/>
            <person name="Yang Y."/>
            <person name="Xiong H."/>
            <person name="Wang M."/>
            <person name="Zhang Z."/>
            <person name="Wang Z."/>
            <person name="Wu H."/>
            <person name="Ma T."/>
            <person name="Liu J."/>
            <person name="Xi Z."/>
        </authorList>
    </citation>
    <scope>NUCLEOTIDE SEQUENCE [LARGE SCALE GENOMIC DNA]</scope>
    <source>
        <strain evidence="1">J267</strain>
        <tissue evidence="1">Leaf</tissue>
    </source>
</reference>
<name>A0A5J5A2U9_9ASTE</name>
<dbReference type="Proteomes" id="UP000325577">
    <property type="component" value="Linkage Group LG4"/>
</dbReference>
<evidence type="ECO:0000313" key="2">
    <source>
        <dbReference type="Proteomes" id="UP000325577"/>
    </source>
</evidence>
<protein>
    <submittedName>
        <fullName evidence="1">Uncharacterized protein</fullName>
    </submittedName>
</protein>